<dbReference type="Proteomes" id="UP001628179">
    <property type="component" value="Unassembled WGS sequence"/>
</dbReference>
<gene>
    <name evidence="3" type="ORF">MFIFM68171_06410</name>
</gene>
<dbReference type="RefSeq" id="XP_070917931.1">
    <property type="nucleotide sequence ID" value="XM_071061830.1"/>
</dbReference>
<dbReference type="InterPro" id="IPR029063">
    <property type="entry name" value="SAM-dependent_MTases_sf"/>
</dbReference>
<proteinExistence type="inferred from homology"/>
<evidence type="ECO:0008006" key="5">
    <source>
        <dbReference type="Google" id="ProtNLM"/>
    </source>
</evidence>
<evidence type="ECO:0000256" key="2">
    <source>
        <dbReference type="SAM" id="MobiDB-lite"/>
    </source>
</evidence>
<protein>
    <recommendedName>
        <fullName evidence="5">S-adenosyl-L-methionine-dependent methyltransferase</fullName>
    </recommendedName>
</protein>
<dbReference type="CDD" id="cd02440">
    <property type="entry name" value="AdoMet_MTases"/>
    <property type="match status" value="1"/>
</dbReference>
<evidence type="ECO:0000313" key="3">
    <source>
        <dbReference type="EMBL" id="GAB1316200.1"/>
    </source>
</evidence>
<evidence type="ECO:0000313" key="4">
    <source>
        <dbReference type="Proteomes" id="UP001628179"/>
    </source>
</evidence>
<sequence length="392" mass="43408">MESPTDPLLTAGAAAGVTDQSVIETRRTAGAVDPSTGLELPPADPSPHDGVSKLESHNDGSVSAGSVGDFSNYSVDLSVDHDNDGRSNQGSDAGPSPSSVSVSSSLYEFVTENGRTFHKYKEGKYYLPNDEQEQNRLDLQHAISKCLLKGKPGLAPVHNPRRVLDVGTGTGIWAIEFAEQNPNSEVLGTDLSPIQPDYLPPNCRFEIDDVEDEWVFHHKFDYIHARYLLLFVKDWEHVFKSFYDNLNPGGWAESQEIIIYFQSIDGSIEGTALQRWNKLLLEGIHKMGRSATEALHCKKWMTEAGFINIDVKKFAVPMNTWAKGREQKALGAMQMANNLEGVDGLTMTVFTRSLGWTPADVEELLVDVKKDMKDRNIHAYITVVLTWGQKPS</sequence>
<feature type="compositionally biased region" description="Basic and acidic residues" evidence="2">
    <location>
        <begin position="46"/>
        <end position="58"/>
    </location>
</feature>
<feature type="compositionally biased region" description="Polar residues" evidence="2">
    <location>
        <begin position="59"/>
        <end position="75"/>
    </location>
</feature>
<feature type="region of interest" description="Disordered" evidence="2">
    <location>
        <begin position="1"/>
        <end position="101"/>
    </location>
</feature>
<dbReference type="Gene3D" id="3.40.50.150">
    <property type="entry name" value="Vaccinia Virus protein VP39"/>
    <property type="match status" value="1"/>
</dbReference>
<comment type="caution">
    <text evidence="3">The sequence shown here is derived from an EMBL/GenBank/DDBJ whole genome shotgun (WGS) entry which is preliminary data.</text>
</comment>
<dbReference type="SUPFAM" id="SSF53335">
    <property type="entry name" value="S-adenosyl-L-methionine-dependent methyltransferases"/>
    <property type="match status" value="1"/>
</dbReference>
<keyword evidence="4" id="KW-1185">Reference proteome</keyword>
<reference evidence="3 4" key="1">
    <citation type="submission" date="2024-09" db="EMBL/GenBank/DDBJ databases">
        <title>Itraconazole resistance in Madurella fahalii resulting from another homologue of gene encoding cytochrome P450 14-alpha sterol demethylase (CYP51).</title>
        <authorList>
            <person name="Yoshioka I."/>
            <person name="Fahal A.H."/>
            <person name="Kaneko S."/>
            <person name="Yaguchi T."/>
        </authorList>
    </citation>
    <scope>NUCLEOTIDE SEQUENCE [LARGE SCALE GENOMIC DNA]</scope>
    <source>
        <strain evidence="3 4">IFM 68171</strain>
    </source>
</reference>
<comment type="similarity">
    <text evidence="1">Belongs to the methyltransferase superfamily. LaeA methyltransferase family.</text>
</comment>
<name>A0ABQ0GF70_9PEZI</name>
<dbReference type="PANTHER" id="PTHR43591">
    <property type="entry name" value="METHYLTRANSFERASE"/>
    <property type="match status" value="1"/>
</dbReference>
<dbReference type="GeneID" id="98177153"/>
<organism evidence="3 4">
    <name type="scientific">Madurella fahalii</name>
    <dbReference type="NCBI Taxonomy" id="1157608"/>
    <lineage>
        <taxon>Eukaryota</taxon>
        <taxon>Fungi</taxon>
        <taxon>Dikarya</taxon>
        <taxon>Ascomycota</taxon>
        <taxon>Pezizomycotina</taxon>
        <taxon>Sordariomycetes</taxon>
        <taxon>Sordariomycetidae</taxon>
        <taxon>Sordariales</taxon>
        <taxon>Sordariales incertae sedis</taxon>
        <taxon>Madurella</taxon>
    </lineage>
</organism>
<evidence type="ECO:0000256" key="1">
    <source>
        <dbReference type="ARBA" id="ARBA00038158"/>
    </source>
</evidence>
<dbReference type="PANTHER" id="PTHR43591:SF102">
    <property type="entry name" value="S-ADENOSYL-L-METHIONINE-DEPENDENT METHYLTRANSFERASE"/>
    <property type="match status" value="1"/>
</dbReference>
<accession>A0ABQ0GF70</accession>
<dbReference type="EMBL" id="BAAFSV010000003">
    <property type="protein sequence ID" value="GAB1316200.1"/>
    <property type="molecule type" value="Genomic_DNA"/>
</dbReference>
<dbReference type="Pfam" id="PF13489">
    <property type="entry name" value="Methyltransf_23"/>
    <property type="match status" value="1"/>
</dbReference>